<evidence type="ECO:0000313" key="2">
    <source>
        <dbReference type="EMBL" id="MFC7291209.1"/>
    </source>
</evidence>
<protein>
    <recommendedName>
        <fullName evidence="4">DoxX protein</fullName>
    </recommendedName>
</protein>
<dbReference type="RefSeq" id="WP_382166403.1">
    <property type="nucleotide sequence ID" value="NZ_JBHTBR010000002.1"/>
</dbReference>
<keyword evidence="1" id="KW-1133">Transmembrane helix</keyword>
<proteinExistence type="predicted"/>
<feature type="transmembrane region" description="Helical" evidence="1">
    <location>
        <begin position="48"/>
        <end position="65"/>
    </location>
</feature>
<keyword evidence="1" id="KW-0812">Transmembrane</keyword>
<gene>
    <name evidence="2" type="ORF">ACFQS8_06240</name>
</gene>
<evidence type="ECO:0000313" key="3">
    <source>
        <dbReference type="Proteomes" id="UP001596492"/>
    </source>
</evidence>
<accession>A0ABW2IJB6</accession>
<feature type="transmembrane region" description="Helical" evidence="1">
    <location>
        <begin position="99"/>
        <end position="119"/>
    </location>
</feature>
<evidence type="ECO:0000256" key="1">
    <source>
        <dbReference type="SAM" id="Phobius"/>
    </source>
</evidence>
<keyword evidence="3" id="KW-1185">Reference proteome</keyword>
<keyword evidence="1" id="KW-0472">Membrane</keyword>
<comment type="caution">
    <text evidence="2">The sequence shown here is derived from an EMBL/GenBank/DDBJ whole genome shotgun (WGS) entry which is preliminary data.</text>
</comment>
<evidence type="ECO:0008006" key="4">
    <source>
        <dbReference type="Google" id="ProtNLM"/>
    </source>
</evidence>
<dbReference type="EMBL" id="JBHTBR010000002">
    <property type="protein sequence ID" value="MFC7291209.1"/>
    <property type="molecule type" value="Genomic_DNA"/>
</dbReference>
<organism evidence="2 3">
    <name type="scientific">Hirschia litorea</name>
    <dbReference type="NCBI Taxonomy" id="1199156"/>
    <lineage>
        <taxon>Bacteria</taxon>
        <taxon>Pseudomonadati</taxon>
        <taxon>Pseudomonadota</taxon>
        <taxon>Alphaproteobacteria</taxon>
        <taxon>Hyphomonadales</taxon>
        <taxon>Hyphomonadaceae</taxon>
        <taxon>Hirschia</taxon>
    </lineage>
</organism>
<sequence>MPVKYALFFTRVMITLFLLPWVMLRFTSPEAAKGIASKYYKVSALPDIVNTGIGVLWLVLLLAFITGFQKRISYALVLALHSFGTLMTLPFLIPGRENFNILFMAALPTIGAMLLLFTMRKQDTFLSLK</sequence>
<reference evidence="3" key="1">
    <citation type="journal article" date="2019" name="Int. J. Syst. Evol. Microbiol.">
        <title>The Global Catalogue of Microorganisms (GCM) 10K type strain sequencing project: providing services to taxonomists for standard genome sequencing and annotation.</title>
        <authorList>
            <consortium name="The Broad Institute Genomics Platform"/>
            <consortium name="The Broad Institute Genome Sequencing Center for Infectious Disease"/>
            <person name="Wu L."/>
            <person name="Ma J."/>
        </authorList>
    </citation>
    <scope>NUCLEOTIDE SEQUENCE [LARGE SCALE GENOMIC DNA]</scope>
    <source>
        <strain evidence="3">CCUG 51308</strain>
    </source>
</reference>
<feature type="transmembrane region" description="Helical" evidence="1">
    <location>
        <begin position="72"/>
        <end position="93"/>
    </location>
</feature>
<name>A0ABW2IJB6_9PROT</name>
<dbReference type="Proteomes" id="UP001596492">
    <property type="component" value="Unassembled WGS sequence"/>
</dbReference>